<dbReference type="Proteomes" id="UP000283734">
    <property type="component" value="Unassembled WGS sequence"/>
</dbReference>
<dbReference type="EMBL" id="QYYA01000200">
    <property type="protein sequence ID" value="RJG08476.1"/>
    <property type="molecule type" value="Genomic_DNA"/>
</dbReference>
<evidence type="ECO:0000256" key="1">
    <source>
        <dbReference type="ARBA" id="ARBA00001964"/>
    </source>
</evidence>
<feature type="domain" description="Transketolase C-terminal" evidence="4">
    <location>
        <begin position="1"/>
        <end position="55"/>
    </location>
</feature>
<organism evidence="5 6">
    <name type="scientific">Alcanivorax profundi</name>
    <dbReference type="NCBI Taxonomy" id="2338368"/>
    <lineage>
        <taxon>Bacteria</taxon>
        <taxon>Pseudomonadati</taxon>
        <taxon>Pseudomonadota</taxon>
        <taxon>Gammaproteobacteria</taxon>
        <taxon>Oceanospirillales</taxon>
        <taxon>Alcanivoracaceae</taxon>
        <taxon>Alcanivorax</taxon>
    </lineage>
</organism>
<accession>A0A418X7K8</accession>
<dbReference type="SUPFAM" id="SSF52922">
    <property type="entry name" value="TK C-terminal domain-like"/>
    <property type="match status" value="1"/>
</dbReference>
<gene>
    <name evidence="5" type="ORF">D4A39_17480</name>
</gene>
<sequence length="67" mass="7564">VHEDKVFSGFGAELAAMISGEMFRYLDGPVQRVGSTFTPVGFNPILEKEILPDEAKRYEAARRLLEY</sequence>
<dbReference type="Gene3D" id="3.40.50.920">
    <property type="match status" value="1"/>
</dbReference>
<reference evidence="5 6" key="1">
    <citation type="submission" date="2018-09" db="EMBL/GenBank/DDBJ databases">
        <title>Alcanivorax profundi sp. nov., isolated from 1000 m-depth seawater of the Mariana Trench.</title>
        <authorList>
            <person name="Liu J."/>
        </authorList>
    </citation>
    <scope>NUCLEOTIDE SEQUENCE [LARGE SCALE GENOMIC DNA]</scope>
    <source>
        <strain evidence="5 6">MTEO17</strain>
    </source>
</reference>
<dbReference type="Pfam" id="PF02780">
    <property type="entry name" value="Transketolase_C"/>
    <property type="match status" value="1"/>
</dbReference>
<keyword evidence="3" id="KW-0786">Thiamine pyrophosphate</keyword>
<protein>
    <submittedName>
        <fullName evidence="5">2-oxoisovalerate dehydrogenase</fullName>
    </submittedName>
</protein>
<dbReference type="AlphaFoldDB" id="A0A418X7K8"/>
<keyword evidence="2" id="KW-0560">Oxidoreductase</keyword>
<comment type="caution">
    <text evidence="5">The sequence shown here is derived from an EMBL/GenBank/DDBJ whole genome shotgun (WGS) entry which is preliminary data.</text>
</comment>
<evidence type="ECO:0000313" key="5">
    <source>
        <dbReference type="EMBL" id="RJG08476.1"/>
    </source>
</evidence>
<dbReference type="GO" id="GO:0007584">
    <property type="term" value="P:response to nutrient"/>
    <property type="evidence" value="ECO:0007669"/>
    <property type="project" value="TreeGrafter"/>
</dbReference>
<feature type="non-terminal residue" evidence="5">
    <location>
        <position position="1"/>
    </location>
</feature>
<keyword evidence="6" id="KW-1185">Reference proteome</keyword>
<dbReference type="PANTHER" id="PTHR42980:SF1">
    <property type="entry name" value="2-OXOISOVALERATE DEHYDROGENASE SUBUNIT BETA, MITOCHONDRIAL"/>
    <property type="match status" value="1"/>
</dbReference>
<dbReference type="GO" id="GO:0016491">
    <property type="term" value="F:oxidoreductase activity"/>
    <property type="evidence" value="ECO:0007669"/>
    <property type="project" value="UniProtKB-KW"/>
</dbReference>
<dbReference type="GO" id="GO:0009083">
    <property type="term" value="P:branched-chain amino acid catabolic process"/>
    <property type="evidence" value="ECO:0007669"/>
    <property type="project" value="TreeGrafter"/>
</dbReference>
<dbReference type="PANTHER" id="PTHR42980">
    <property type="entry name" value="2-OXOISOVALERATE DEHYDROGENASE SUBUNIT BETA-RELATED"/>
    <property type="match status" value="1"/>
</dbReference>
<dbReference type="InterPro" id="IPR009014">
    <property type="entry name" value="Transketo_C/PFOR_II"/>
</dbReference>
<comment type="cofactor">
    <cofactor evidence="1">
        <name>thiamine diphosphate</name>
        <dbReference type="ChEBI" id="CHEBI:58937"/>
    </cofactor>
</comment>
<proteinExistence type="predicted"/>
<evidence type="ECO:0000313" key="6">
    <source>
        <dbReference type="Proteomes" id="UP000283734"/>
    </source>
</evidence>
<evidence type="ECO:0000259" key="4">
    <source>
        <dbReference type="Pfam" id="PF02780"/>
    </source>
</evidence>
<name>A0A418X7K8_9GAMM</name>
<evidence type="ECO:0000256" key="2">
    <source>
        <dbReference type="ARBA" id="ARBA00023002"/>
    </source>
</evidence>
<dbReference type="InterPro" id="IPR033248">
    <property type="entry name" value="Transketolase_C"/>
</dbReference>
<evidence type="ECO:0000256" key="3">
    <source>
        <dbReference type="ARBA" id="ARBA00023052"/>
    </source>
</evidence>